<accession>A0ABP6MR08</accession>
<evidence type="ECO:0000256" key="1">
    <source>
        <dbReference type="SAM" id="MobiDB-lite"/>
    </source>
</evidence>
<keyword evidence="4" id="KW-1185">Reference proteome</keyword>
<evidence type="ECO:0008006" key="5">
    <source>
        <dbReference type="Google" id="ProtNLM"/>
    </source>
</evidence>
<dbReference type="SUPFAM" id="SSF53822">
    <property type="entry name" value="Periplasmic binding protein-like I"/>
    <property type="match status" value="1"/>
</dbReference>
<gene>
    <name evidence="3" type="ORF">GCM10010449_50790</name>
</gene>
<keyword evidence="2" id="KW-1133">Transmembrane helix</keyword>
<organism evidence="3 4">
    <name type="scientific">Streptomyces rectiviolaceus</name>
    <dbReference type="NCBI Taxonomy" id="332591"/>
    <lineage>
        <taxon>Bacteria</taxon>
        <taxon>Bacillati</taxon>
        <taxon>Actinomycetota</taxon>
        <taxon>Actinomycetes</taxon>
        <taxon>Kitasatosporales</taxon>
        <taxon>Streptomycetaceae</taxon>
        <taxon>Streptomyces</taxon>
    </lineage>
</organism>
<feature type="compositionally biased region" description="Basic and acidic residues" evidence="1">
    <location>
        <begin position="393"/>
        <end position="404"/>
    </location>
</feature>
<protein>
    <recommendedName>
        <fullName evidence="5">Amino acid ABC transporter substrate-binding protein</fullName>
    </recommendedName>
</protein>
<name>A0ABP6MR08_9ACTN</name>
<evidence type="ECO:0000313" key="4">
    <source>
        <dbReference type="Proteomes" id="UP001501637"/>
    </source>
</evidence>
<proteinExistence type="predicted"/>
<reference evidence="4" key="1">
    <citation type="journal article" date="2019" name="Int. J. Syst. Evol. Microbiol.">
        <title>The Global Catalogue of Microorganisms (GCM) 10K type strain sequencing project: providing services to taxonomists for standard genome sequencing and annotation.</title>
        <authorList>
            <consortium name="The Broad Institute Genomics Platform"/>
            <consortium name="The Broad Institute Genome Sequencing Center for Infectious Disease"/>
            <person name="Wu L."/>
            <person name="Ma J."/>
        </authorList>
    </citation>
    <scope>NUCLEOTIDE SEQUENCE [LARGE SCALE GENOMIC DNA]</scope>
    <source>
        <strain evidence="4">JCM 9092</strain>
    </source>
</reference>
<evidence type="ECO:0000313" key="3">
    <source>
        <dbReference type="EMBL" id="GAA3122788.1"/>
    </source>
</evidence>
<dbReference type="CDD" id="cd06268">
    <property type="entry name" value="PBP1_ABC_transporter_LIVBP-like"/>
    <property type="match status" value="1"/>
</dbReference>
<dbReference type="Gene3D" id="3.40.50.2300">
    <property type="match status" value="2"/>
</dbReference>
<keyword evidence="2" id="KW-0472">Membrane</keyword>
<dbReference type="Proteomes" id="UP001501637">
    <property type="component" value="Unassembled WGS sequence"/>
</dbReference>
<feature type="region of interest" description="Disordered" evidence="1">
    <location>
        <begin position="268"/>
        <end position="293"/>
    </location>
</feature>
<feature type="transmembrane region" description="Helical" evidence="2">
    <location>
        <begin position="21"/>
        <end position="38"/>
    </location>
</feature>
<dbReference type="EMBL" id="BAAAUG010000092">
    <property type="protein sequence ID" value="GAA3122788.1"/>
    <property type="molecule type" value="Genomic_DNA"/>
</dbReference>
<feature type="region of interest" description="Disordered" evidence="1">
    <location>
        <begin position="393"/>
        <end position="412"/>
    </location>
</feature>
<comment type="caution">
    <text evidence="3">The sequence shown here is derived from an EMBL/GenBank/DDBJ whole genome shotgun (WGS) entry which is preliminary data.</text>
</comment>
<keyword evidence="2" id="KW-0812">Transmembrane</keyword>
<evidence type="ECO:0000256" key="2">
    <source>
        <dbReference type="SAM" id="Phobius"/>
    </source>
</evidence>
<sequence>MFRTTADWLHEHLWNTLLKKIITCTVAALLAFGAYVLVSRLTEEAGSCADGVTESGGECVGVNGSGYDFGEPEIAPVAARIAEENRRIGKQPHVTVAMMLPLQPDSKAERRQLRSELQGAFLAQYRANREPGKPVVRLVLANPGKDYARQGDVVPDLVRMARSDQDNLRAVTGFNLSLGATKRAVRSLTEQQVPVLVARASASSLANRESKDGTYDFKGLARIIPTNDQQARALADFNGSRKDRQTVLVRDTRPDDPYVRSLASAFQKLPEDGPAGPDDMTFTSPGVADPGDVDNQFRPTVNTICNSGADTVYFAGRSTHLRLFLKRLAKEACAERKFTVVSGSDAASLNNRMTDDDWAELRDSSGKPRLTVQYAAPAHPASWRTEIRLWQEGEEKRTGKKPPESKAPGSLRDPLAELERLGDTVTALRSAGRDIGDVELGDSRTMMVHDGVRTAVEAIRGAKPTGEAVPSAEQVGNRWATMQSMNRVNGTSGRICLTKAGNPYDKPLAVVELKPGTKAGPGTLDFVGLAWPTGRRQPEDCVVRSG</sequence>
<dbReference type="RefSeq" id="WP_344524272.1">
    <property type="nucleotide sequence ID" value="NZ_BAAAUG010000092.1"/>
</dbReference>
<dbReference type="InterPro" id="IPR028082">
    <property type="entry name" value="Peripla_BP_I"/>
</dbReference>